<dbReference type="AlphaFoldDB" id="A0A370K7E2"/>
<sequence>MTFTWTLWLALFGLIFGHGLPGAVVGGITGFIIDSLRQGQRRRATPEQGGYISPLFNVLGAVAKSDGRVSEAEIAVAERVMQRMGLEHEQRRQAITAFNQGKQAEFNVTLAIEELRRWVGLRRDHAFPVLDVVIETVLAEGNPPPEKMAILRQLAFALRVSDMELMALMAMKGYAWNAGGYTRGHTNYGGGYGNGGYVPPQRNTQGPDPYTVLGISRSVDDRAIKRAYRKLISEHHPDRLGDLPEAMRKQAEARASEINAAYERIKAERGFK</sequence>
<dbReference type="OrthoDB" id="9782583at2"/>
<reference evidence="4 5" key="1">
    <citation type="submission" date="2018-07" db="EMBL/GenBank/DDBJ databases">
        <title>Dyella solisilvae sp. nov., isolated from the pine and broad-leaved mixed forest soil.</title>
        <authorList>
            <person name="Gao Z."/>
            <person name="Qiu L."/>
        </authorList>
    </citation>
    <scope>NUCLEOTIDE SEQUENCE [LARGE SCALE GENOMIC DNA]</scope>
    <source>
        <strain evidence="4 5">DHG54</strain>
    </source>
</reference>
<keyword evidence="2" id="KW-0812">Transmembrane</keyword>
<evidence type="ECO:0000256" key="1">
    <source>
        <dbReference type="ARBA" id="ARBA00023186"/>
    </source>
</evidence>
<organism evidence="4 5">
    <name type="scientific">Dyella solisilvae</name>
    <dbReference type="NCBI Taxonomy" id="1920168"/>
    <lineage>
        <taxon>Bacteria</taxon>
        <taxon>Pseudomonadati</taxon>
        <taxon>Pseudomonadota</taxon>
        <taxon>Gammaproteobacteria</taxon>
        <taxon>Lysobacterales</taxon>
        <taxon>Rhodanobacteraceae</taxon>
        <taxon>Dyella</taxon>
    </lineage>
</organism>
<dbReference type="SUPFAM" id="SSF46565">
    <property type="entry name" value="Chaperone J-domain"/>
    <property type="match status" value="1"/>
</dbReference>
<dbReference type="PRINTS" id="PR00625">
    <property type="entry name" value="JDOMAIN"/>
</dbReference>
<evidence type="ECO:0000313" key="4">
    <source>
        <dbReference type="EMBL" id="RDI98544.1"/>
    </source>
</evidence>
<dbReference type="Pfam" id="PF00226">
    <property type="entry name" value="DnaJ"/>
    <property type="match status" value="1"/>
</dbReference>
<dbReference type="InterPro" id="IPR036869">
    <property type="entry name" value="J_dom_sf"/>
</dbReference>
<dbReference type="SMART" id="SM00271">
    <property type="entry name" value="DnaJ"/>
    <property type="match status" value="1"/>
</dbReference>
<accession>A0A370K7E2</accession>
<dbReference type="PANTHER" id="PTHR24074">
    <property type="entry name" value="CO-CHAPERONE PROTEIN DJLA"/>
    <property type="match status" value="1"/>
</dbReference>
<keyword evidence="5" id="KW-1185">Reference proteome</keyword>
<dbReference type="CDD" id="cd06257">
    <property type="entry name" value="DnaJ"/>
    <property type="match status" value="1"/>
</dbReference>
<keyword evidence="2" id="KW-0472">Membrane</keyword>
<dbReference type="SUPFAM" id="SSF158682">
    <property type="entry name" value="TerB-like"/>
    <property type="match status" value="1"/>
</dbReference>
<dbReference type="NCBIfam" id="NF006948">
    <property type="entry name" value="PRK09430.1"/>
    <property type="match status" value="1"/>
</dbReference>
<gene>
    <name evidence="4" type="ORF">DVT68_08410</name>
</gene>
<dbReference type="Proteomes" id="UP000254711">
    <property type="component" value="Unassembled WGS sequence"/>
</dbReference>
<evidence type="ECO:0000313" key="5">
    <source>
        <dbReference type="Proteomes" id="UP000254711"/>
    </source>
</evidence>
<dbReference type="Gene3D" id="1.10.287.110">
    <property type="entry name" value="DnaJ domain"/>
    <property type="match status" value="1"/>
</dbReference>
<name>A0A370K7E2_9GAMM</name>
<dbReference type="Pfam" id="PF05099">
    <property type="entry name" value="TerB"/>
    <property type="match status" value="1"/>
</dbReference>
<keyword evidence="2" id="KW-1133">Transmembrane helix</keyword>
<dbReference type="InterPro" id="IPR001623">
    <property type="entry name" value="DnaJ_domain"/>
</dbReference>
<feature type="domain" description="J" evidence="3">
    <location>
        <begin position="208"/>
        <end position="272"/>
    </location>
</feature>
<dbReference type="CDD" id="cd07316">
    <property type="entry name" value="terB_like_DjlA"/>
    <property type="match status" value="1"/>
</dbReference>
<dbReference type="Gene3D" id="1.10.3680.10">
    <property type="entry name" value="TerB-like"/>
    <property type="match status" value="1"/>
</dbReference>
<protein>
    <submittedName>
        <fullName evidence="4">Co-chaperone DjlA</fullName>
    </submittedName>
</protein>
<dbReference type="InterPro" id="IPR050817">
    <property type="entry name" value="DjlA_DnaK_co-chaperone"/>
</dbReference>
<dbReference type="EMBL" id="QQSY01000002">
    <property type="protein sequence ID" value="RDI98544.1"/>
    <property type="molecule type" value="Genomic_DNA"/>
</dbReference>
<dbReference type="InterPro" id="IPR029024">
    <property type="entry name" value="TerB-like"/>
</dbReference>
<keyword evidence="1" id="KW-0143">Chaperone</keyword>
<dbReference type="InterPro" id="IPR007791">
    <property type="entry name" value="DjlA_N"/>
</dbReference>
<comment type="caution">
    <text evidence="4">The sequence shown here is derived from an EMBL/GenBank/DDBJ whole genome shotgun (WGS) entry which is preliminary data.</text>
</comment>
<evidence type="ECO:0000256" key="2">
    <source>
        <dbReference type="SAM" id="Phobius"/>
    </source>
</evidence>
<dbReference type="PROSITE" id="PS50076">
    <property type="entry name" value="DNAJ_2"/>
    <property type="match status" value="1"/>
</dbReference>
<evidence type="ECO:0000259" key="3">
    <source>
        <dbReference type="PROSITE" id="PS50076"/>
    </source>
</evidence>
<proteinExistence type="predicted"/>
<feature type="transmembrane region" description="Helical" evidence="2">
    <location>
        <begin position="6"/>
        <end position="33"/>
    </location>
</feature>
<dbReference type="RefSeq" id="WP_114824634.1">
    <property type="nucleotide sequence ID" value="NZ_QQSY01000002.1"/>
</dbReference>